<dbReference type="AlphaFoldDB" id="A0AAW0F2X6"/>
<dbReference type="InterPro" id="IPR029063">
    <property type="entry name" value="SAM-dependent_MTases_sf"/>
</dbReference>
<organism evidence="5 6">
    <name type="scientific">Novymonas esmeraldas</name>
    <dbReference type="NCBI Taxonomy" id="1808958"/>
    <lineage>
        <taxon>Eukaryota</taxon>
        <taxon>Discoba</taxon>
        <taxon>Euglenozoa</taxon>
        <taxon>Kinetoplastea</taxon>
        <taxon>Metakinetoplastina</taxon>
        <taxon>Trypanosomatida</taxon>
        <taxon>Trypanosomatidae</taxon>
        <taxon>Novymonas</taxon>
    </lineage>
</organism>
<evidence type="ECO:0000256" key="3">
    <source>
        <dbReference type="ARBA" id="ARBA00022679"/>
    </source>
</evidence>
<gene>
    <name evidence="5" type="ORF">NESM_000112200</name>
</gene>
<name>A0AAW0F2X6_9TRYP</name>
<dbReference type="PANTHER" id="PTHR12176:SF72">
    <property type="entry name" value="SPERMIDINE SYNTHASE"/>
    <property type="match status" value="1"/>
</dbReference>
<dbReference type="SUPFAM" id="SSF53335">
    <property type="entry name" value="S-adenosyl-L-methionine-dependent methyltransferases"/>
    <property type="match status" value="1"/>
</dbReference>
<sequence length="490" mass="53903">MPPQAQRRKRSTSELKFQQSKRRRVSESLVERGIGKEVDRTLPFWRCYVDLRMETGRLPEVTARETKLLCRRPCKVFKRVDVVWARTTVSLQPVHVQTWEERKQCLRLRQGGGAGTAPPPTRRATATTQRVHTIDTVHFVHEDAYKKGVGSDCSFHVQSVVFRDAPHLLQCVGGSMVSFSFIVYTALRLAHACRARRCTAPQLGRELETLMEVYRTGEGAVAATKAPDRRRARRGASTAASAHDSTSSSSATQPPDALLGRGGQRTPSAAAASALLRAWCPSAAARVLVLGMGGNSMALALRLVLGSEAVIEVVEVEPAVVDSCVEMGTLHEDDAAMRVHLQDADETLARMPHGVFDVVYMDIFEPMQATMRNLHPWVLAARRLLKSGGLLVMNEHQLPSAAAVAPYATVFGEGNVQAVNLRGWSESIVVCVAPGDATTDGYSLEVTKTHANVAFNIYETLLPGWLPHYSWLVKATTYRHDGISCRLWTS</sequence>
<dbReference type="GO" id="GO:0008168">
    <property type="term" value="F:methyltransferase activity"/>
    <property type="evidence" value="ECO:0007669"/>
    <property type="project" value="UniProtKB-KW"/>
</dbReference>
<protein>
    <submittedName>
        <fullName evidence="5">Uncharacterized protein</fullName>
    </submittedName>
</protein>
<evidence type="ECO:0000313" key="5">
    <source>
        <dbReference type="EMBL" id="KAK7200563.1"/>
    </source>
</evidence>
<proteinExistence type="inferred from homology"/>
<evidence type="ECO:0000256" key="4">
    <source>
        <dbReference type="SAM" id="MobiDB-lite"/>
    </source>
</evidence>
<feature type="compositionally biased region" description="Low complexity" evidence="4">
    <location>
        <begin position="235"/>
        <end position="252"/>
    </location>
</feature>
<dbReference type="InterPro" id="IPR051419">
    <property type="entry name" value="Lys/N-term_MeTrsfase_sf"/>
</dbReference>
<evidence type="ECO:0000256" key="2">
    <source>
        <dbReference type="ARBA" id="ARBA00022603"/>
    </source>
</evidence>
<reference evidence="5 6" key="1">
    <citation type="journal article" date="2021" name="MBio">
        <title>A New Model Trypanosomatid, Novymonas esmeraldas: Genomic Perception of Its 'Candidatus Pandoraea novymonadis' Endosymbiont.</title>
        <authorList>
            <person name="Zakharova A."/>
            <person name="Saura A."/>
            <person name="Butenko A."/>
            <person name="Podesvova L."/>
            <person name="Warmusova S."/>
            <person name="Kostygov A.Y."/>
            <person name="Nenarokova A."/>
            <person name="Lukes J."/>
            <person name="Opperdoes F.R."/>
            <person name="Yurchenko V."/>
        </authorList>
    </citation>
    <scope>NUCLEOTIDE SEQUENCE [LARGE SCALE GENOMIC DNA]</scope>
    <source>
        <strain evidence="5 6">E262AT.01</strain>
    </source>
</reference>
<dbReference type="EMBL" id="JAECZO010000006">
    <property type="protein sequence ID" value="KAK7200563.1"/>
    <property type="molecule type" value="Genomic_DNA"/>
</dbReference>
<dbReference type="CDD" id="cd02440">
    <property type="entry name" value="AdoMet_MTases"/>
    <property type="match status" value="1"/>
</dbReference>
<dbReference type="PANTHER" id="PTHR12176">
    <property type="entry name" value="SAM-DEPENDENT METHYLTRANSFERASE SUPERFAMILY PROTEIN"/>
    <property type="match status" value="1"/>
</dbReference>
<dbReference type="GO" id="GO:0032259">
    <property type="term" value="P:methylation"/>
    <property type="evidence" value="ECO:0007669"/>
    <property type="project" value="UniProtKB-KW"/>
</dbReference>
<comment type="caution">
    <text evidence="5">The sequence shown here is derived from an EMBL/GenBank/DDBJ whole genome shotgun (WGS) entry which is preliminary data.</text>
</comment>
<evidence type="ECO:0000256" key="1">
    <source>
        <dbReference type="ARBA" id="ARBA00008361"/>
    </source>
</evidence>
<dbReference type="Proteomes" id="UP001430356">
    <property type="component" value="Unassembled WGS sequence"/>
</dbReference>
<keyword evidence="6" id="KW-1185">Reference proteome</keyword>
<dbReference type="Gene3D" id="3.40.50.150">
    <property type="entry name" value="Vaccinia Virus protein VP39"/>
    <property type="match status" value="1"/>
</dbReference>
<comment type="similarity">
    <text evidence="1">Belongs to the methyltransferase superfamily.</text>
</comment>
<evidence type="ECO:0000313" key="6">
    <source>
        <dbReference type="Proteomes" id="UP001430356"/>
    </source>
</evidence>
<keyword evidence="3" id="KW-0808">Transferase</keyword>
<accession>A0AAW0F2X6</accession>
<keyword evidence="2" id="KW-0489">Methyltransferase</keyword>
<feature type="region of interest" description="Disordered" evidence="4">
    <location>
        <begin position="221"/>
        <end position="264"/>
    </location>
</feature>